<name>A0A7Y7IT45_9PROT</name>
<dbReference type="GO" id="GO:0015774">
    <property type="term" value="P:polysaccharide transport"/>
    <property type="evidence" value="ECO:0007669"/>
    <property type="project" value="InterPro"/>
</dbReference>
<accession>A0A7Y7IT45</accession>
<protein>
    <submittedName>
        <fullName evidence="1">Beta-3-deoxy-D-manno-oct-2-ulosonic acid transferase</fullName>
    </submittedName>
</protein>
<dbReference type="AlphaFoldDB" id="A0A7Y7IT45"/>
<keyword evidence="1" id="KW-0808">Transferase</keyword>
<dbReference type="CDD" id="cd16439">
    <property type="entry name" value="beta_Kdo_transferase_KpsC_2"/>
    <property type="match status" value="1"/>
</dbReference>
<gene>
    <name evidence="1" type="ORF">HUK84_01470</name>
</gene>
<sequence>MALSVLYPREGFLRAPPFTANVPPLSVPCHTGPEADSVSVVPPELAATICQARIGGSFWAPRPSFGRPIILALCSRVSAQAAEPFVSGLMRRFPAQALLLVTAAANHGARRLARRTGIAEILLPADPHGLLDHAEEIHQLGPGDIAILGALRGLPTRWYARPQDTDGHVLTSQDIRTGLAQACRYVDPFTGMPATLAATIDLLLLWKDILTQNRKIALCGGMSLWKRRRMARFFSSAPGHPPFGNRVSAAVRASLAHGGTQAIAAWATRIPHRLETTIRREEVPLWRVEDGFVRSVGLGSDLRTPASIILDKRGIYYDPRQPSDLEHILATTLFDDRIRQRARTIIDRLIRDGISKYGRSAGGGSRPDWPAQTSRTVILVPGQVADDLSVRCGGGEIQGNLALLQAVRERNPAAFVIYRPHPDVDAGHREGRLDDAIIRRYADHVSRGGAITAAVSHVDEVHTLTSLAGFEALLRGVKVVTYGVPFYAGWGLTIDRGIIPARRNRTLTIEELAAGTLLIYPRYLDPVTELPCPLETLLSRLGDEKLWRPTPLMRVRRLQGRMKTLIAAGRRRQAYKNQGSERPA</sequence>
<reference evidence="1 2" key="1">
    <citation type="submission" date="2020-06" db="EMBL/GenBank/DDBJ databases">
        <title>Description of novel acetic acid bacteria.</title>
        <authorList>
            <person name="Sombolestani A."/>
        </authorList>
    </citation>
    <scope>NUCLEOTIDE SEQUENCE [LARGE SCALE GENOMIC DNA]</scope>
    <source>
        <strain evidence="1 2">LMG 31431</strain>
    </source>
</reference>
<dbReference type="EMBL" id="JABXXP010000006">
    <property type="protein sequence ID" value="NVN09828.1"/>
    <property type="molecule type" value="Genomic_DNA"/>
</dbReference>
<dbReference type="Pfam" id="PF05159">
    <property type="entry name" value="Capsule_synth"/>
    <property type="match status" value="1"/>
</dbReference>
<organism evidence="1 2">
    <name type="scientific">Nguyenibacter vanlangensis</name>
    <dbReference type="NCBI Taxonomy" id="1216886"/>
    <lineage>
        <taxon>Bacteria</taxon>
        <taxon>Pseudomonadati</taxon>
        <taxon>Pseudomonadota</taxon>
        <taxon>Alphaproteobacteria</taxon>
        <taxon>Acetobacterales</taxon>
        <taxon>Acetobacteraceae</taxon>
        <taxon>Nguyenibacter</taxon>
    </lineage>
</organism>
<dbReference type="GO" id="GO:0016740">
    <property type="term" value="F:transferase activity"/>
    <property type="evidence" value="ECO:0007669"/>
    <property type="project" value="UniProtKB-KW"/>
</dbReference>
<dbReference type="InterPro" id="IPR007833">
    <property type="entry name" value="Capsule_polysaccharide_synth"/>
</dbReference>
<evidence type="ECO:0000313" key="2">
    <source>
        <dbReference type="Proteomes" id="UP000534870"/>
    </source>
</evidence>
<dbReference type="GO" id="GO:0000271">
    <property type="term" value="P:polysaccharide biosynthetic process"/>
    <property type="evidence" value="ECO:0007669"/>
    <property type="project" value="InterPro"/>
</dbReference>
<comment type="caution">
    <text evidence="1">The sequence shown here is derived from an EMBL/GenBank/DDBJ whole genome shotgun (WGS) entry which is preliminary data.</text>
</comment>
<dbReference type="Proteomes" id="UP000534870">
    <property type="component" value="Unassembled WGS sequence"/>
</dbReference>
<evidence type="ECO:0000313" key="1">
    <source>
        <dbReference type="EMBL" id="NVN09828.1"/>
    </source>
</evidence>
<proteinExistence type="predicted"/>